<dbReference type="Proteomes" id="UP000001292">
    <property type="component" value="Unassembled WGS sequence"/>
</dbReference>
<accession>B4IPG7</accession>
<dbReference type="EMBL" id="CH680757">
    <property type="protein sequence ID" value="EDW53857.1"/>
    <property type="molecule type" value="Genomic_DNA"/>
</dbReference>
<protein>
    <submittedName>
        <fullName evidence="1">GM11036</fullName>
    </submittedName>
</protein>
<sequence length="54" mass="5938">MASIQLYGSIRPSFYPNLVVQSSLLQVPPDTSSGSGRVGIVPLRLCSSYKYFTR</sequence>
<proteinExistence type="predicted"/>
<evidence type="ECO:0000313" key="2">
    <source>
        <dbReference type="Proteomes" id="UP000001292"/>
    </source>
</evidence>
<organism evidence="2">
    <name type="scientific">Drosophila sechellia</name>
    <name type="common">Fruit fly</name>
    <dbReference type="NCBI Taxonomy" id="7238"/>
    <lineage>
        <taxon>Eukaryota</taxon>
        <taxon>Metazoa</taxon>
        <taxon>Ecdysozoa</taxon>
        <taxon>Arthropoda</taxon>
        <taxon>Hexapoda</taxon>
        <taxon>Insecta</taxon>
        <taxon>Pterygota</taxon>
        <taxon>Neoptera</taxon>
        <taxon>Endopterygota</taxon>
        <taxon>Diptera</taxon>
        <taxon>Brachycera</taxon>
        <taxon>Muscomorpha</taxon>
        <taxon>Ephydroidea</taxon>
        <taxon>Drosophilidae</taxon>
        <taxon>Drosophila</taxon>
        <taxon>Sophophora</taxon>
    </lineage>
</organism>
<gene>
    <name evidence="1" type="primary">Dsec\GM11036</name>
    <name evidence="1" type="ORF">Dsec_GM11036</name>
</gene>
<name>B4IPG7_DROSE</name>
<reference evidence="1 2" key="1">
    <citation type="journal article" date="2007" name="Nature">
        <title>Evolution of genes and genomes on the Drosophila phylogeny.</title>
        <authorList>
            <consortium name="Drosophila 12 Genomes Consortium"/>
            <person name="Clark A.G."/>
            <person name="Eisen M.B."/>
            <person name="Smith D.R."/>
            <person name="Bergman C.M."/>
            <person name="Oliver B."/>
            <person name="Markow T.A."/>
            <person name="Kaufman T.C."/>
            <person name="Kellis M."/>
            <person name="Gelbart W."/>
            <person name="Iyer V.N."/>
            <person name="Pollard D.A."/>
            <person name="Sackton T.B."/>
            <person name="Larracuente A.M."/>
            <person name="Singh N.D."/>
            <person name="Abad J.P."/>
            <person name="Abt D.N."/>
            <person name="Adryan B."/>
            <person name="Aguade M."/>
            <person name="Akashi H."/>
            <person name="Anderson W.W."/>
            <person name="Aquadro C.F."/>
            <person name="Ardell D.H."/>
            <person name="Arguello R."/>
            <person name="Artieri C.G."/>
            <person name="Barbash D.A."/>
            <person name="Barker D."/>
            <person name="Barsanti P."/>
            <person name="Batterham P."/>
            <person name="Batzoglou S."/>
            <person name="Begun D."/>
            <person name="Bhutkar A."/>
            <person name="Blanco E."/>
            <person name="Bosak S.A."/>
            <person name="Bradley R.K."/>
            <person name="Brand A.D."/>
            <person name="Brent M.R."/>
            <person name="Brooks A.N."/>
            <person name="Brown R.H."/>
            <person name="Butlin R.K."/>
            <person name="Caggese C."/>
            <person name="Calvi B.R."/>
            <person name="Bernardo de Carvalho A."/>
            <person name="Caspi A."/>
            <person name="Castrezana S."/>
            <person name="Celniker S.E."/>
            <person name="Chang J.L."/>
            <person name="Chapple C."/>
            <person name="Chatterji S."/>
            <person name="Chinwalla A."/>
            <person name="Civetta A."/>
            <person name="Clifton S.W."/>
            <person name="Comeron J.M."/>
            <person name="Costello J.C."/>
            <person name="Coyne J.A."/>
            <person name="Daub J."/>
            <person name="David R.G."/>
            <person name="Delcher A.L."/>
            <person name="Delehaunty K."/>
            <person name="Do C.B."/>
            <person name="Ebling H."/>
            <person name="Edwards K."/>
            <person name="Eickbush T."/>
            <person name="Evans J.D."/>
            <person name="Filipski A."/>
            <person name="Findeiss S."/>
            <person name="Freyhult E."/>
            <person name="Fulton L."/>
            <person name="Fulton R."/>
            <person name="Garcia A.C."/>
            <person name="Gardiner A."/>
            <person name="Garfield D.A."/>
            <person name="Garvin B.E."/>
            <person name="Gibson G."/>
            <person name="Gilbert D."/>
            <person name="Gnerre S."/>
            <person name="Godfrey J."/>
            <person name="Good R."/>
            <person name="Gotea V."/>
            <person name="Gravely B."/>
            <person name="Greenberg A.J."/>
            <person name="Griffiths-Jones S."/>
            <person name="Gross S."/>
            <person name="Guigo R."/>
            <person name="Gustafson E.A."/>
            <person name="Haerty W."/>
            <person name="Hahn M.W."/>
            <person name="Halligan D.L."/>
            <person name="Halpern A.L."/>
            <person name="Halter G.M."/>
            <person name="Han M.V."/>
            <person name="Heger A."/>
            <person name="Hillier L."/>
            <person name="Hinrichs A.S."/>
            <person name="Holmes I."/>
            <person name="Hoskins R.A."/>
            <person name="Hubisz M.J."/>
            <person name="Hultmark D."/>
            <person name="Huntley M.A."/>
            <person name="Jaffe D.B."/>
            <person name="Jagadeeshan S."/>
            <person name="Jeck W.R."/>
            <person name="Johnson J."/>
            <person name="Jones C.D."/>
            <person name="Jordan W.C."/>
            <person name="Karpen G.H."/>
            <person name="Kataoka E."/>
            <person name="Keightley P.D."/>
            <person name="Kheradpour P."/>
            <person name="Kirkness E.F."/>
            <person name="Koerich L.B."/>
            <person name="Kristiansen K."/>
            <person name="Kudrna D."/>
            <person name="Kulathinal R.J."/>
            <person name="Kumar S."/>
            <person name="Kwok R."/>
            <person name="Lander E."/>
            <person name="Langley C.H."/>
            <person name="Lapoint R."/>
            <person name="Lazzaro B.P."/>
            <person name="Lee S.J."/>
            <person name="Levesque L."/>
            <person name="Li R."/>
            <person name="Lin C.F."/>
            <person name="Lin M.F."/>
            <person name="Lindblad-Toh K."/>
            <person name="Llopart A."/>
            <person name="Long M."/>
            <person name="Low L."/>
            <person name="Lozovsky E."/>
            <person name="Lu J."/>
            <person name="Luo M."/>
            <person name="Machado C.A."/>
            <person name="Makalowski W."/>
            <person name="Marzo M."/>
            <person name="Matsuda M."/>
            <person name="Matzkin L."/>
            <person name="McAllister B."/>
            <person name="McBride C.S."/>
            <person name="McKernan B."/>
            <person name="McKernan K."/>
            <person name="Mendez-Lago M."/>
            <person name="Minx P."/>
            <person name="Mollenhauer M.U."/>
            <person name="Montooth K."/>
            <person name="Mount S.M."/>
            <person name="Mu X."/>
            <person name="Myers E."/>
            <person name="Negre B."/>
            <person name="Newfeld S."/>
            <person name="Nielsen R."/>
            <person name="Noor M.A."/>
            <person name="O'Grady P."/>
            <person name="Pachter L."/>
            <person name="Papaceit M."/>
            <person name="Parisi M.J."/>
            <person name="Parisi M."/>
            <person name="Parts L."/>
            <person name="Pedersen J.S."/>
            <person name="Pesole G."/>
            <person name="Phillippy A.M."/>
            <person name="Ponting C.P."/>
            <person name="Pop M."/>
            <person name="Porcelli D."/>
            <person name="Powell J.R."/>
            <person name="Prohaska S."/>
            <person name="Pruitt K."/>
            <person name="Puig M."/>
            <person name="Quesneville H."/>
            <person name="Ram K.R."/>
            <person name="Rand D."/>
            <person name="Rasmussen M.D."/>
            <person name="Reed L.K."/>
            <person name="Reenan R."/>
            <person name="Reily A."/>
            <person name="Remington K.A."/>
            <person name="Rieger T.T."/>
            <person name="Ritchie M.G."/>
            <person name="Robin C."/>
            <person name="Rogers Y.H."/>
            <person name="Rohde C."/>
            <person name="Rozas J."/>
            <person name="Rubenfield M.J."/>
            <person name="Ruiz A."/>
            <person name="Russo S."/>
            <person name="Salzberg S.L."/>
            <person name="Sanchez-Gracia A."/>
            <person name="Saranga D.J."/>
            <person name="Sato H."/>
            <person name="Schaeffer S.W."/>
            <person name="Schatz M.C."/>
            <person name="Schlenke T."/>
            <person name="Schwartz R."/>
            <person name="Segarra C."/>
            <person name="Singh R.S."/>
            <person name="Sirot L."/>
            <person name="Sirota M."/>
            <person name="Sisneros N.B."/>
            <person name="Smith C.D."/>
            <person name="Smith T.F."/>
            <person name="Spieth J."/>
            <person name="Stage D.E."/>
            <person name="Stark A."/>
            <person name="Stephan W."/>
            <person name="Strausberg R.L."/>
            <person name="Strempel S."/>
            <person name="Sturgill D."/>
            <person name="Sutton G."/>
            <person name="Sutton G.G."/>
            <person name="Tao W."/>
            <person name="Teichmann S."/>
            <person name="Tobari Y.N."/>
            <person name="Tomimura Y."/>
            <person name="Tsolas J.M."/>
            <person name="Valente V.L."/>
            <person name="Venter E."/>
            <person name="Venter J.C."/>
            <person name="Vicario S."/>
            <person name="Vieira F.G."/>
            <person name="Vilella A.J."/>
            <person name="Villasante A."/>
            <person name="Walenz B."/>
            <person name="Wang J."/>
            <person name="Wasserman M."/>
            <person name="Watts T."/>
            <person name="Wilson D."/>
            <person name="Wilson R.K."/>
            <person name="Wing R.A."/>
            <person name="Wolfner M.F."/>
            <person name="Wong A."/>
            <person name="Wong G.K."/>
            <person name="Wu C.I."/>
            <person name="Wu G."/>
            <person name="Yamamoto D."/>
            <person name="Yang H.P."/>
            <person name="Yang S.P."/>
            <person name="Yorke J.A."/>
            <person name="Yoshida K."/>
            <person name="Zdobnov E."/>
            <person name="Zhang P."/>
            <person name="Zhang Y."/>
            <person name="Zimin A.V."/>
            <person name="Baldwin J."/>
            <person name="Abdouelleil A."/>
            <person name="Abdulkadir J."/>
            <person name="Abebe A."/>
            <person name="Abera B."/>
            <person name="Abreu J."/>
            <person name="Acer S.C."/>
            <person name="Aftuck L."/>
            <person name="Alexander A."/>
            <person name="An P."/>
            <person name="Anderson E."/>
            <person name="Anderson S."/>
            <person name="Arachi H."/>
            <person name="Azer M."/>
            <person name="Bachantsang P."/>
            <person name="Barry A."/>
            <person name="Bayul T."/>
            <person name="Berlin A."/>
            <person name="Bessette D."/>
            <person name="Bloom T."/>
            <person name="Blye J."/>
            <person name="Boguslavskiy L."/>
            <person name="Bonnet C."/>
            <person name="Boukhgalter B."/>
            <person name="Bourzgui I."/>
            <person name="Brown A."/>
            <person name="Cahill P."/>
            <person name="Channer S."/>
            <person name="Cheshatsang Y."/>
            <person name="Chuda L."/>
            <person name="Citroen M."/>
            <person name="Collymore A."/>
            <person name="Cooke P."/>
            <person name="Costello M."/>
            <person name="D'Aco K."/>
            <person name="Daza R."/>
            <person name="De Haan G."/>
            <person name="DeGray S."/>
            <person name="DeMaso C."/>
            <person name="Dhargay N."/>
            <person name="Dooley K."/>
            <person name="Dooley E."/>
            <person name="Doricent M."/>
            <person name="Dorje P."/>
            <person name="Dorjee K."/>
            <person name="Dupes A."/>
            <person name="Elong R."/>
            <person name="Falk J."/>
            <person name="Farina A."/>
            <person name="Faro S."/>
            <person name="Ferguson D."/>
            <person name="Fisher S."/>
            <person name="Foley C.D."/>
            <person name="Franke A."/>
            <person name="Friedrich D."/>
            <person name="Gadbois L."/>
            <person name="Gearin G."/>
            <person name="Gearin C.R."/>
            <person name="Giannoukos G."/>
            <person name="Goode T."/>
            <person name="Graham J."/>
            <person name="Grandbois E."/>
            <person name="Grewal S."/>
            <person name="Gyaltsen K."/>
            <person name="Hafez N."/>
            <person name="Hagos B."/>
            <person name="Hall J."/>
            <person name="Henson C."/>
            <person name="Hollinger A."/>
            <person name="Honan T."/>
            <person name="Huard M.D."/>
            <person name="Hughes L."/>
            <person name="Hurhula B."/>
            <person name="Husby M.E."/>
            <person name="Kamat A."/>
            <person name="Kanga B."/>
            <person name="Kashin S."/>
            <person name="Khazanovich D."/>
            <person name="Kisner P."/>
            <person name="Lance K."/>
            <person name="Lara M."/>
            <person name="Lee W."/>
            <person name="Lennon N."/>
            <person name="Letendre F."/>
            <person name="LeVine R."/>
            <person name="Lipovsky A."/>
            <person name="Liu X."/>
            <person name="Liu J."/>
            <person name="Liu S."/>
            <person name="Lokyitsang T."/>
            <person name="Lokyitsang Y."/>
            <person name="Lubonja R."/>
            <person name="Lui A."/>
            <person name="MacDonald P."/>
            <person name="Magnisalis V."/>
            <person name="Maru K."/>
            <person name="Matthews C."/>
            <person name="McCusker W."/>
            <person name="McDonough S."/>
            <person name="Mehta T."/>
            <person name="Meldrim J."/>
            <person name="Meneus L."/>
            <person name="Mihai O."/>
            <person name="Mihalev A."/>
            <person name="Mihova T."/>
            <person name="Mittelman R."/>
            <person name="Mlenga V."/>
            <person name="Montmayeur A."/>
            <person name="Mulrain L."/>
            <person name="Navidi A."/>
            <person name="Naylor J."/>
            <person name="Negash T."/>
            <person name="Nguyen T."/>
            <person name="Nguyen N."/>
            <person name="Nicol R."/>
            <person name="Norbu C."/>
            <person name="Norbu N."/>
            <person name="Novod N."/>
            <person name="O'Neill B."/>
            <person name="Osman S."/>
            <person name="Markiewicz E."/>
            <person name="Oyono O.L."/>
            <person name="Patti C."/>
            <person name="Phunkhang P."/>
            <person name="Pierre F."/>
            <person name="Priest M."/>
            <person name="Raghuraman S."/>
            <person name="Rege F."/>
            <person name="Reyes R."/>
            <person name="Rise C."/>
            <person name="Rogov P."/>
            <person name="Ross K."/>
            <person name="Ryan E."/>
            <person name="Settipalli S."/>
            <person name="Shea T."/>
            <person name="Sherpa N."/>
            <person name="Shi L."/>
            <person name="Shih D."/>
            <person name="Sparrow T."/>
            <person name="Spaulding J."/>
            <person name="Stalker J."/>
            <person name="Stange-Thomann N."/>
            <person name="Stavropoulos S."/>
            <person name="Stone C."/>
            <person name="Strader C."/>
            <person name="Tesfaye S."/>
            <person name="Thomson T."/>
            <person name="Thoulutsang Y."/>
            <person name="Thoulutsang D."/>
            <person name="Topham K."/>
            <person name="Topping I."/>
            <person name="Tsamla T."/>
            <person name="Vassiliev H."/>
            <person name="Vo A."/>
            <person name="Wangchuk T."/>
            <person name="Wangdi T."/>
            <person name="Weiand M."/>
            <person name="Wilkinson J."/>
            <person name="Wilson A."/>
            <person name="Yadav S."/>
            <person name="Young G."/>
            <person name="Yu Q."/>
            <person name="Zembek L."/>
            <person name="Zhong D."/>
            <person name="Zimmer A."/>
            <person name="Zwirko Z."/>
            <person name="Jaffe D.B."/>
            <person name="Alvarez P."/>
            <person name="Brockman W."/>
            <person name="Butler J."/>
            <person name="Chin C."/>
            <person name="Gnerre S."/>
            <person name="Grabherr M."/>
            <person name="Kleber M."/>
            <person name="Mauceli E."/>
            <person name="MacCallum I."/>
        </authorList>
    </citation>
    <scope>NUCLEOTIDE SEQUENCE [LARGE SCALE GENOMIC DNA]</scope>
    <source>
        <strain evidence="2">Rob3c / Tucson 14021-0248.25</strain>
    </source>
</reference>
<dbReference type="AlphaFoldDB" id="B4IPG7"/>
<dbReference type="HOGENOM" id="CLU_3052582_0_0_1"/>
<keyword evidence="2" id="KW-1185">Reference proteome</keyword>
<evidence type="ECO:0000313" key="1">
    <source>
        <dbReference type="EMBL" id="EDW53857.1"/>
    </source>
</evidence>